<feature type="region of interest" description="Disordered" evidence="1">
    <location>
        <begin position="865"/>
        <end position="900"/>
    </location>
</feature>
<feature type="compositionally biased region" description="Polar residues" evidence="1">
    <location>
        <begin position="496"/>
        <end position="508"/>
    </location>
</feature>
<organism evidence="2 10">
    <name type="scientific">Aphanomyces astaci</name>
    <name type="common">Crayfish plague agent</name>
    <dbReference type="NCBI Taxonomy" id="112090"/>
    <lineage>
        <taxon>Eukaryota</taxon>
        <taxon>Sar</taxon>
        <taxon>Stramenopiles</taxon>
        <taxon>Oomycota</taxon>
        <taxon>Saprolegniomycetes</taxon>
        <taxon>Saprolegniales</taxon>
        <taxon>Verrucalvaceae</taxon>
        <taxon>Aphanomyces</taxon>
    </lineage>
</organism>
<feature type="compositionally biased region" description="Polar residues" evidence="1">
    <location>
        <begin position="333"/>
        <end position="342"/>
    </location>
</feature>
<feature type="compositionally biased region" description="Low complexity" evidence="1">
    <location>
        <begin position="96"/>
        <end position="114"/>
    </location>
</feature>
<feature type="compositionally biased region" description="Low complexity" evidence="1">
    <location>
        <begin position="465"/>
        <end position="474"/>
    </location>
</feature>
<evidence type="ECO:0000313" key="2">
    <source>
        <dbReference type="EMBL" id="RHY14069.1"/>
    </source>
</evidence>
<dbReference type="AlphaFoldDB" id="A0A397B8Q3"/>
<dbReference type="Proteomes" id="UP000266196">
    <property type="component" value="Unassembled WGS sequence"/>
</dbReference>
<comment type="caution">
    <text evidence="2">The sequence shown here is derived from an EMBL/GenBank/DDBJ whole genome shotgun (WGS) entry which is preliminary data.</text>
</comment>
<feature type="compositionally biased region" description="Basic and acidic residues" evidence="1">
    <location>
        <begin position="354"/>
        <end position="363"/>
    </location>
</feature>
<dbReference type="Proteomes" id="UP000286510">
    <property type="component" value="Unassembled WGS sequence"/>
</dbReference>
<accession>A0A397B8Q3</accession>
<sequence>MDRKPTFSVGKCLNPICGVATLNQYIHYCDRWACQLLRGLLVTCEALGNDKESLEAAYYADLANNADTADEDEEIMYHAASSSKKRPLDESRFAAKAEPVVKTPPTTAAAASLPPHLPDDAEYQIPKKKRDVIHDNLPIPKRKREDIPRRPDLPHRRPDSTSTSDRRPTRFDVAPPQTPPPAQTTSAPSNPFAAAAPPQPERRGSNNRFVHGYVNHATITKSAEAAKKDIIYQPNDPSRQRQKGDKAIHKKPAAAHHNPTPFASGKPRRVSFHSEWIQPASKNLRRVHDPVSILKVPTAATADTTRPSSKAAASSYDRSDSRNPERPAKHSHNSAAKNQKISVTEYKQKARPSTQDHDDETSKGVKAPPTDPRRAMKLMASRAADPPNPHHEPPLVPTSANDPARPEGHQQPTKSTLPPPPPPRDPRQQHLRPPPPPPPSSSTPPAVSNPVVPKGGPPNDPRARPPVVAAAIPPNDHKVTGGGDGGDSSRRPTSPEAATTHPTGMSSENVDDEDNSWMMEAPSSKYANPRPVMSSGGDADDDADVHMSGPLEEGEHDDNAGNDPEHHEHVHHPPPFHPLEGEYIDEVYESEAPSHDDQPQPLVPPVQLDTSALYDAVWLLSGRVHSALMSMKLPLTKKADNYDHFQSVVRDVEAIDDAPVRMTFRIEDRPRGHDNHTEVTVKVGTHVLMHYLDKGSRYTALQAVLPRLYTQAWVWHMLVNNIQEGLYPSLDQALHKSRYYEVLCCDDDDEADEGSGVAPDGSVYYFKCIFRLQVGYGVHEHDVAVAKTRCYDRAWEALQAICARLSYMYRPLVEEDEDDNTPASAEADGAALTSSLSNMHVDEREDLIALPPHFTNDLAPHLALLERDPNSPGSSPIFAHPTVPGRLPDQFSDDDEDMYA</sequence>
<feature type="region of interest" description="Disordered" evidence="1">
    <location>
        <begin position="96"/>
        <end position="209"/>
    </location>
</feature>
<dbReference type="EMBL" id="QUTE01008942">
    <property type="protein sequence ID" value="RHZ21758.1"/>
    <property type="molecule type" value="Genomic_DNA"/>
</dbReference>
<gene>
    <name evidence="2" type="ORF">DYB25_004870</name>
    <name evidence="6" type="ORF">DYB26_006400</name>
    <name evidence="5" type="ORF">DYB30_001848</name>
    <name evidence="7" type="ORF">DYB31_003815</name>
    <name evidence="4" type="ORF">DYB34_012651</name>
    <name evidence="3" type="ORF">DYB38_004449</name>
</gene>
<evidence type="ECO:0000313" key="13">
    <source>
        <dbReference type="Proteomes" id="UP000286510"/>
    </source>
</evidence>
<evidence type="ECO:0000313" key="3">
    <source>
        <dbReference type="EMBL" id="RHY42943.1"/>
    </source>
</evidence>
<evidence type="ECO:0000313" key="4">
    <source>
        <dbReference type="EMBL" id="RHY48615.1"/>
    </source>
</evidence>
<feature type="region of interest" description="Disordered" evidence="1">
    <location>
        <begin position="221"/>
        <end position="580"/>
    </location>
</feature>
<dbReference type="EMBL" id="QUTC01008741">
    <property type="protein sequence ID" value="RHY42943.1"/>
    <property type="molecule type" value="Genomic_DNA"/>
</dbReference>
<evidence type="ECO:0000313" key="8">
    <source>
        <dbReference type="Proteomes" id="UP000265716"/>
    </source>
</evidence>
<evidence type="ECO:0000313" key="5">
    <source>
        <dbReference type="EMBL" id="RHY62001.1"/>
    </source>
</evidence>
<dbReference type="Proteomes" id="UP000283543">
    <property type="component" value="Unassembled WGS sequence"/>
</dbReference>
<evidence type="ECO:0000313" key="11">
    <source>
        <dbReference type="Proteomes" id="UP000266643"/>
    </source>
</evidence>
<dbReference type="EMBL" id="QUTA01005794">
    <property type="protein sequence ID" value="RHY14069.1"/>
    <property type="molecule type" value="Genomic_DNA"/>
</dbReference>
<feature type="compositionally biased region" description="Low complexity" evidence="1">
    <location>
        <begin position="443"/>
        <end position="453"/>
    </location>
</feature>
<evidence type="ECO:0000313" key="12">
    <source>
        <dbReference type="Proteomes" id="UP000283543"/>
    </source>
</evidence>
<dbReference type="Proteomes" id="UP000265716">
    <property type="component" value="Unassembled WGS sequence"/>
</dbReference>
<evidence type="ECO:0000313" key="9">
    <source>
        <dbReference type="Proteomes" id="UP000266196"/>
    </source>
</evidence>
<name>A0A397B8Q3_APHAT</name>
<feature type="compositionally biased region" description="Pro residues" evidence="1">
    <location>
        <begin position="432"/>
        <end position="442"/>
    </location>
</feature>
<proteinExistence type="predicted"/>
<dbReference type="Proteomes" id="UP000266239">
    <property type="component" value="Unassembled WGS sequence"/>
</dbReference>
<feature type="compositionally biased region" description="Basic and acidic residues" evidence="1">
    <location>
        <begin position="557"/>
        <end position="568"/>
    </location>
</feature>
<reference evidence="8 9" key="1">
    <citation type="submission" date="2018-08" db="EMBL/GenBank/DDBJ databases">
        <title>Aphanomyces genome sequencing and annotation.</title>
        <authorList>
            <person name="Minardi D."/>
            <person name="Oidtmann B."/>
            <person name="Van Der Giezen M."/>
            <person name="Studholme D.J."/>
        </authorList>
    </citation>
    <scope>NUCLEOTIDE SEQUENCE [LARGE SCALE GENOMIC DNA]</scope>
    <source>
        <strain evidence="7 9">197901</strain>
        <strain evidence="5 11">D2</strain>
        <strain evidence="6 13">FDL457</strain>
        <strain evidence="3 8">SA</strain>
        <strain evidence="4 12">Si</strain>
        <strain evidence="2 10">Yx</strain>
    </source>
</reference>
<dbReference type="EMBL" id="QUTF01012909">
    <property type="protein sequence ID" value="RHZ20772.1"/>
    <property type="molecule type" value="Genomic_DNA"/>
</dbReference>
<dbReference type="EMBL" id="QUTB01006771">
    <property type="protein sequence ID" value="RHY48615.1"/>
    <property type="molecule type" value="Genomic_DNA"/>
</dbReference>
<feature type="compositionally biased region" description="Basic and acidic residues" evidence="1">
    <location>
        <begin position="317"/>
        <end position="328"/>
    </location>
</feature>
<feature type="compositionally biased region" description="Acidic residues" evidence="1">
    <location>
        <begin position="891"/>
        <end position="900"/>
    </location>
</feature>
<feature type="compositionally biased region" description="Low complexity" evidence="1">
    <location>
        <begin position="183"/>
        <end position="196"/>
    </location>
</feature>
<evidence type="ECO:0000313" key="7">
    <source>
        <dbReference type="EMBL" id="RHZ21758.1"/>
    </source>
</evidence>
<dbReference type="EMBL" id="QUTD01005423">
    <property type="protein sequence ID" value="RHY62001.1"/>
    <property type="molecule type" value="Genomic_DNA"/>
</dbReference>
<evidence type="ECO:0000313" key="6">
    <source>
        <dbReference type="EMBL" id="RHZ20772.1"/>
    </source>
</evidence>
<feature type="compositionally biased region" description="Basic and acidic residues" evidence="1">
    <location>
        <begin position="143"/>
        <end position="170"/>
    </location>
</feature>
<feature type="compositionally biased region" description="Basic and acidic residues" evidence="1">
    <location>
        <begin position="238"/>
        <end position="247"/>
    </location>
</feature>
<evidence type="ECO:0000256" key="1">
    <source>
        <dbReference type="SAM" id="MobiDB-lite"/>
    </source>
</evidence>
<dbReference type="VEuPathDB" id="FungiDB:H257_10851"/>
<protein>
    <submittedName>
        <fullName evidence="2">Uncharacterized protein</fullName>
    </submittedName>
</protein>
<evidence type="ECO:0000313" key="10">
    <source>
        <dbReference type="Proteomes" id="UP000266239"/>
    </source>
</evidence>
<dbReference type="Proteomes" id="UP000266643">
    <property type="component" value="Unassembled WGS sequence"/>
</dbReference>